<proteinExistence type="predicted"/>
<accession>A0A4Y3HZ76</accession>
<comment type="caution">
    <text evidence="2">The sequence shown here is derived from an EMBL/GenBank/DDBJ whole genome shotgun (WGS) entry which is preliminary data.</text>
</comment>
<dbReference type="AlphaFoldDB" id="A0A4Y3HZ76"/>
<dbReference type="EMBL" id="BJLF01000019">
    <property type="protein sequence ID" value="GEA52456.1"/>
    <property type="molecule type" value="Genomic_DNA"/>
</dbReference>
<name>A0A4Y3HZ76_9VIBR</name>
<evidence type="ECO:0000313" key="3">
    <source>
        <dbReference type="Proteomes" id="UP000318717"/>
    </source>
</evidence>
<gene>
    <name evidence="2" type="ORF">VIN01S_32600</name>
</gene>
<keyword evidence="1" id="KW-0472">Membrane</keyword>
<sequence>MQIEETQNFIQPLKNTLSDFFFYLAIVWGAVMILGYVLLTLKRHLDVLKEQRIMQNRHDTSHHK</sequence>
<evidence type="ECO:0000256" key="1">
    <source>
        <dbReference type="SAM" id="Phobius"/>
    </source>
</evidence>
<protein>
    <submittedName>
        <fullName evidence="2">Uncharacterized protein</fullName>
    </submittedName>
</protein>
<keyword evidence="3" id="KW-1185">Reference proteome</keyword>
<keyword evidence="1" id="KW-0812">Transmembrane</keyword>
<evidence type="ECO:0000313" key="2">
    <source>
        <dbReference type="EMBL" id="GEA52456.1"/>
    </source>
</evidence>
<organism evidence="2 3">
    <name type="scientific">Vibrio inusitatus NBRC 102082</name>
    <dbReference type="NCBI Taxonomy" id="1219070"/>
    <lineage>
        <taxon>Bacteria</taxon>
        <taxon>Pseudomonadati</taxon>
        <taxon>Pseudomonadota</taxon>
        <taxon>Gammaproteobacteria</taxon>
        <taxon>Vibrionales</taxon>
        <taxon>Vibrionaceae</taxon>
        <taxon>Vibrio</taxon>
    </lineage>
</organism>
<feature type="transmembrane region" description="Helical" evidence="1">
    <location>
        <begin position="20"/>
        <end position="39"/>
    </location>
</feature>
<reference evidence="2 3" key="1">
    <citation type="submission" date="2019-06" db="EMBL/GenBank/DDBJ databases">
        <title>Whole genome shotgun sequence of Vibrio inusitatus NBRC 102082.</title>
        <authorList>
            <person name="Hosoyama A."/>
            <person name="Uohara A."/>
            <person name="Ohji S."/>
            <person name="Ichikawa N."/>
        </authorList>
    </citation>
    <scope>NUCLEOTIDE SEQUENCE [LARGE SCALE GENOMIC DNA]</scope>
    <source>
        <strain evidence="2 3">NBRC 102082</strain>
    </source>
</reference>
<keyword evidence="1" id="KW-1133">Transmembrane helix</keyword>
<dbReference type="Proteomes" id="UP000318717">
    <property type="component" value="Unassembled WGS sequence"/>
</dbReference>